<evidence type="ECO:0000313" key="1">
    <source>
        <dbReference type="Proteomes" id="UP000887580"/>
    </source>
</evidence>
<evidence type="ECO:0000313" key="2">
    <source>
        <dbReference type="WBParaSite" id="PS1159_v2.g11372.t1"/>
    </source>
</evidence>
<dbReference type="WBParaSite" id="PS1159_v2.g11372.t1">
    <property type="protein sequence ID" value="PS1159_v2.g11372.t1"/>
    <property type="gene ID" value="PS1159_v2.g11372"/>
</dbReference>
<proteinExistence type="predicted"/>
<organism evidence="1 2">
    <name type="scientific">Panagrolaimus sp. PS1159</name>
    <dbReference type="NCBI Taxonomy" id="55785"/>
    <lineage>
        <taxon>Eukaryota</taxon>
        <taxon>Metazoa</taxon>
        <taxon>Ecdysozoa</taxon>
        <taxon>Nematoda</taxon>
        <taxon>Chromadorea</taxon>
        <taxon>Rhabditida</taxon>
        <taxon>Tylenchina</taxon>
        <taxon>Panagrolaimomorpha</taxon>
        <taxon>Panagrolaimoidea</taxon>
        <taxon>Panagrolaimidae</taxon>
        <taxon>Panagrolaimus</taxon>
    </lineage>
</organism>
<protein>
    <submittedName>
        <fullName evidence="2">Uncharacterized protein</fullName>
    </submittedName>
</protein>
<dbReference type="Proteomes" id="UP000887580">
    <property type="component" value="Unplaced"/>
</dbReference>
<accession>A0AC35EW59</accession>
<reference evidence="2" key="1">
    <citation type="submission" date="2022-11" db="UniProtKB">
        <authorList>
            <consortium name="WormBaseParasite"/>
        </authorList>
    </citation>
    <scope>IDENTIFICATION</scope>
</reference>
<name>A0AC35EW59_9BILA</name>
<sequence length="132" mass="15144">MFFKSVFSFICVFLFLIKECHSQIYYHPGTGMYHNYGPSAGQPQYHYNYGYSNPYHYYGGQQQQQYYPYYQQQATASGHAPYHYASGHHSAQPHVNPTNIAFHHDEGNHGHGVPGLATFWLSCSSHNCQGKK</sequence>